<gene>
    <name evidence="2" type="ORF">H4W26_002340</name>
</gene>
<evidence type="ECO:0000313" key="2">
    <source>
        <dbReference type="EMBL" id="MBE1515548.1"/>
    </source>
</evidence>
<accession>A0ABR9J983</accession>
<organism evidence="2 3">
    <name type="scientific">Nesterenkonia halotolerans</name>
    <dbReference type="NCBI Taxonomy" id="225325"/>
    <lineage>
        <taxon>Bacteria</taxon>
        <taxon>Bacillati</taxon>
        <taxon>Actinomycetota</taxon>
        <taxon>Actinomycetes</taxon>
        <taxon>Micrococcales</taxon>
        <taxon>Micrococcaceae</taxon>
        <taxon>Nesterenkonia</taxon>
    </lineage>
</organism>
<dbReference type="EMBL" id="JADBEE010000002">
    <property type="protein sequence ID" value="MBE1515548.1"/>
    <property type="molecule type" value="Genomic_DNA"/>
</dbReference>
<dbReference type="RefSeq" id="WP_192592373.1">
    <property type="nucleotide sequence ID" value="NZ_JADBEE010000002.1"/>
</dbReference>
<keyword evidence="3" id="KW-1185">Reference proteome</keyword>
<keyword evidence="1" id="KW-0472">Membrane</keyword>
<evidence type="ECO:0000313" key="3">
    <source>
        <dbReference type="Proteomes" id="UP000636579"/>
    </source>
</evidence>
<comment type="caution">
    <text evidence="2">The sequence shown here is derived from an EMBL/GenBank/DDBJ whole genome shotgun (WGS) entry which is preliminary data.</text>
</comment>
<keyword evidence="1" id="KW-0812">Transmembrane</keyword>
<name>A0ABR9J983_9MICC</name>
<dbReference type="Proteomes" id="UP000636579">
    <property type="component" value="Unassembled WGS sequence"/>
</dbReference>
<feature type="transmembrane region" description="Helical" evidence="1">
    <location>
        <begin position="6"/>
        <end position="27"/>
    </location>
</feature>
<proteinExistence type="predicted"/>
<evidence type="ECO:0000256" key="1">
    <source>
        <dbReference type="SAM" id="Phobius"/>
    </source>
</evidence>
<keyword evidence="1" id="KW-1133">Transmembrane helix</keyword>
<reference evidence="2 3" key="1">
    <citation type="submission" date="2020-10" db="EMBL/GenBank/DDBJ databases">
        <title>Sequencing the genomes of 1000 actinobacteria strains.</title>
        <authorList>
            <person name="Klenk H.-P."/>
        </authorList>
    </citation>
    <scope>NUCLEOTIDE SEQUENCE [LARGE SCALE GENOMIC DNA]</scope>
    <source>
        <strain evidence="2 3">DSM 15474</strain>
    </source>
</reference>
<sequence length="50" mass="5433">MSLALFAYRIAIVSALVLTTVITFLDLSNLETAGFFRSFICRAFPNASGC</sequence>
<protein>
    <submittedName>
        <fullName evidence="2">Uncharacterized protein</fullName>
    </submittedName>
</protein>